<dbReference type="EMBL" id="MTHB01000159">
    <property type="protein sequence ID" value="OXC75955.1"/>
    <property type="molecule type" value="Genomic_DNA"/>
</dbReference>
<dbReference type="AlphaFoldDB" id="A0A226WXQ0"/>
<sequence length="45" mass="5239">MHGACTSGHRRSGRMMQMSPQMFFPSIFIVFVSYHFFVVENVKGR</sequence>
<feature type="transmembrane region" description="Helical" evidence="1">
    <location>
        <begin position="21"/>
        <end position="39"/>
    </location>
</feature>
<reference evidence="3" key="1">
    <citation type="submission" date="2017-01" db="EMBL/GenBank/DDBJ databases">
        <title>Genome Analysis of Deinococcus marmoris KOPRI26562.</title>
        <authorList>
            <person name="Kim J.H."/>
            <person name="Oh H.-M."/>
        </authorList>
    </citation>
    <scope>NUCLEOTIDE SEQUENCE [LARGE SCALE GENOMIC DNA]</scope>
    <source>
        <strain evidence="3">PAMC 26633</strain>
    </source>
</reference>
<proteinExistence type="predicted"/>
<keyword evidence="1" id="KW-1133">Transmembrane helix</keyword>
<accession>A0A226WXQ0</accession>
<gene>
    <name evidence="2" type="ORF">BSU04_24875</name>
</gene>
<organism evidence="2 3">
    <name type="scientific">Caballeronia sordidicola</name>
    <name type="common">Burkholderia sordidicola</name>
    <dbReference type="NCBI Taxonomy" id="196367"/>
    <lineage>
        <taxon>Bacteria</taxon>
        <taxon>Pseudomonadati</taxon>
        <taxon>Pseudomonadota</taxon>
        <taxon>Betaproteobacteria</taxon>
        <taxon>Burkholderiales</taxon>
        <taxon>Burkholderiaceae</taxon>
        <taxon>Caballeronia</taxon>
    </lineage>
</organism>
<protein>
    <submittedName>
        <fullName evidence="2">Uncharacterized protein</fullName>
    </submittedName>
</protein>
<evidence type="ECO:0000313" key="2">
    <source>
        <dbReference type="EMBL" id="OXC75955.1"/>
    </source>
</evidence>
<evidence type="ECO:0000256" key="1">
    <source>
        <dbReference type="SAM" id="Phobius"/>
    </source>
</evidence>
<comment type="caution">
    <text evidence="2">The sequence shown here is derived from an EMBL/GenBank/DDBJ whole genome shotgun (WGS) entry which is preliminary data.</text>
</comment>
<evidence type="ECO:0000313" key="3">
    <source>
        <dbReference type="Proteomes" id="UP000214720"/>
    </source>
</evidence>
<keyword evidence="1" id="KW-0812">Transmembrane</keyword>
<keyword evidence="1" id="KW-0472">Membrane</keyword>
<dbReference type="Proteomes" id="UP000214720">
    <property type="component" value="Unassembled WGS sequence"/>
</dbReference>
<name>A0A226WXQ0_CABSO</name>